<name>A0A6N3E2W2_9ENTR</name>
<gene>
    <name evidence="1" type="ORF">EMLFYP7_02055</name>
</gene>
<accession>A0A6N3E2W2</accession>
<protein>
    <submittedName>
        <fullName evidence="1">Uncharacterized protein</fullName>
    </submittedName>
</protein>
<proteinExistence type="predicted"/>
<reference evidence="1" key="1">
    <citation type="submission" date="2019-11" db="EMBL/GenBank/DDBJ databases">
        <authorList>
            <person name="Feng L."/>
        </authorList>
    </citation>
    <scope>NUCLEOTIDE SEQUENCE</scope>
    <source>
        <strain evidence="1">EMassiliensisLFYP7</strain>
    </source>
</reference>
<organism evidence="1">
    <name type="scientific">Phytobacter massiliensis</name>
    <dbReference type="NCBI Taxonomy" id="1485952"/>
    <lineage>
        <taxon>Bacteria</taxon>
        <taxon>Pseudomonadati</taxon>
        <taxon>Pseudomonadota</taxon>
        <taxon>Gammaproteobacteria</taxon>
        <taxon>Enterobacterales</taxon>
        <taxon>Enterobacteriaceae</taxon>
        <taxon>Phytobacter</taxon>
    </lineage>
</organism>
<evidence type="ECO:0000313" key="1">
    <source>
        <dbReference type="EMBL" id="VYU34475.1"/>
    </source>
</evidence>
<dbReference type="EMBL" id="CACRTZ010000016">
    <property type="protein sequence ID" value="VYU34475.1"/>
    <property type="molecule type" value="Genomic_DNA"/>
</dbReference>
<dbReference type="AlphaFoldDB" id="A0A6N3E2W2"/>
<sequence>MHIPAFMTLAVRCRHSEGLTLPETTDLLDDIMFYIVMFGLFLETGRTKHPVELVKARYRQAVCDPAMYAALMAVGCPVNIQTRLQS</sequence>